<keyword evidence="2" id="KW-1185">Reference proteome</keyword>
<sequence length="130" mass="14219">MVLIHGWALYVDNVMYAARRACNPAAQSSALPGYASRGSTPHEVLAATVGGPTHYDSQDNIVVHEDTLLLVCSSVDLSAWSGGHHCVKSVPLHQSVYEVESRVCAVHCTDFRRAVTITPSRHSRVRHSWV</sequence>
<evidence type="ECO:0000313" key="1">
    <source>
        <dbReference type="EMBL" id="GAA2924845.1"/>
    </source>
</evidence>
<dbReference type="EMBL" id="BAAAXZ010000079">
    <property type="protein sequence ID" value="GAA2924845.1"/>
    <property type="molecule type" value="Genomic_DNA"/>
</dbReference>
<organism evidence="1 2">
    <name type="scientific">Streptomyces thioluteus</name>
    <dbReference type="NCBI Taxonomy" id="66431"/>
    <lineage>
        <taxon>Bacteria</taxon>
        <taxon>Bacillati</taxon>
        <taxon>Actinomycetota</taxon>
        <taxon>Actinomycetes</taxon>
        <taxon>Kitasatosporales</taxon>
        <taxon>Streptomycetaceae</taxon>
        <taxon>Streptomyces</taxon>
    </lineage>
</organism>
<accession>A0ABP6JAN9</accession>
<dbReference type="Proteomes" id="UP001501102">
    <property type="component" value="Unassembled WGS sequence"/>
</dbReference>
<reference evidence="2" key="1">
    <citation type="journal article" date="2019" name="Int. J. Syst. Evol. Microbiol.">
        <title>The Global Catalogue of Microorganisms (GCM) 10K type strain sequencing project: providing services to taxonomists for standard genome sequencing and annotation.</title>
        <authorList>
            <consortium name="The Broad Institute Genomics Platform"/>
            <consortium name="The Broad Institute Genome Sequencing Center for Infectious Disease"/>
            <person name="Wu L."/>
            <person name="Ma J."/>
        </authorList>
    </citation>
    <scope>NUCLEOTIDE SEQUENCE [LARGE SCALE GENOMIC DNA]</scope>
    <source>
        <strain evidence="2">JCM 4087</strain>
    </source>
</reference>
<name>A0ABP6JAN9_STRTU</name>
<gene>
    <name evidence="1" type="ORF">GCM10020221_21050</name>
</gene>
<comment type="caution">
    <text evidence="1">The sequence shown here is derived from an EMBL/GenBank/DDBJ whole genome shotgun (WGS) entry which is preliminary data.</text>
</comment>
<evidence type="ECO:0000313" key="2">
    <source>
        <dbReference type="Proteomes" id="UP001501102"/>
    </source>
</evidence>
<proteinExistence type="predicted"/>
<protein>
    <submittedName>
        <fullName evidence="1">Uncharacterized protein</fullName>
    </submittedName>
</protein>